<sequence length="71" mass="8219">KKTWQDKIKDTQVLIRSKIKSINSLFQQAQVRWADNAAQMTDKSIPQQLMHGELEGADDQLETEKNTLKCF</sequence>
<protein>
    <submittedName>
        <fullName evidence="1">Uncharacterized protein</fullName>
    </submittedName>
</protein>
<accession>A0A0B7B4F0</accession>
<evidence type="ECO:0000313" key="1">
    <source>
        <dbReference type="EMBL" id="CEK86960.1"/>
    </source>
</evidence>
<organism evidence="1">
    <name type="scientific">Arion vulgaris</name>
    <dbReference type="NCBI Taxonomy" id="1028688"/>
    <lineage>
        <taxon>Eukaryota</taxon>
        <taxon>Metazoa</taxon>
        <taxon>Spiralia</taxon>
        <taxon>Lophotrochozoa</taxon>
        <taxon>Mollusca</taxon>
        <taxon>Gastropoda</taxon>
        <taxon>Heterobranchia</taxon>
        <taxon>Euthyneura</taxon>
        <taxon>Panpulmonata</taxon>
        <taxon>Eupulmonata</taxon>
        <taxon>Stylommatophora</taxon>
        <taxon>Helicina</taxon>
        <taxon>Arionoidea</taxon>
        <taxon>Arionidae</taxon>
        <taxon>Arion</taxon>
    </lineage>
</organism>
<proteinExistence type="predicted"/>
<dbReference type="AlphaFoldDB" id="A0A0B7B4F0"/>
<reference evidence="1" key="1">
    <citation type="submission" date="2014-12" db="EMBL/GenBank/DDBJ databases">
        <title>Insight into the proteome of Arion vulgaris.</title>
        <authorList>
            <person name="Aradska J."/>
            <person name="Bulat T."/>
            <person name="Smidak R."/>
            <person name="Sarate P."/>
            <person name="Gangsoo J."/>
            <person name="Sialana F."/>
            <person name="Bilban M."/>
            <person name="Lubec G."/>
        </authorList>
    </citation>
    <scope>NUCLEOTIDE SEQUENCE</scope>
    <source>
        <tissue evidence="1">Skin</tissue>
    </source>
</reference>
<feature type="non-terminal residue" evidence="1">
    <location>
        <position position="1"/>
    </location>
</feature>
<name>A0A0B7B4F0_9EUPU</name>
<gene>
    <name evidence="1" type="primary">ORF156586</name>
</gene>
<dbReference type="EMBL" id="HACG01040095">
    <property type="protein sequence ID" value="CEK86960.1"/>
    <property type="molecule type" value="Transcribed_RNA"/>
</dbReference>